<evidence type="ECO:0000313" key="12">
    <source>
        <dbReference type="EMBL" id="MBS5412628.1"/>
    </source>
</evidence>
<keyword evidence="7 10" id="KW-0342">GTP-binding</keyword>
<dbReference type="SUPFAM" id="SSF103365">
    <property type="entry name" value="Hypothetical protein PH1602"/>
    <property type="match status" value="1"/>
</dbReference>
<evidence type="ECO:0000313" key="17">
    <source>
        <dbReference type="Proteomes" id="UP000436858"/>
    </source>
</evidence>
<dbReference type="GO" id="GO:0005525">
    <property type="term" value="F:GTP binding"/>
    <property type="evidence" value="ECO:0007669"/>
    <property type="project" value="UniProtKB-KW"/>
</dbReference>
<dbReference type="GO" id="GO:0170057">
    <property type="term" value="F:RNA ligase (GTP) activity"/>
    <property type="evidence" value="ECO:0007669"/>
    <property type="project" value="UniProtKB-EC"/>
</dbReference>
<evidence type="ECO:0000256" key="7">
    <source>
        <dbReference type="ARBA" id="ARBA00023134"/>
    </source>
</evidence>
<dbReference type="EMBL" id="WCRY01000006">
    <property type="protein sequence ID" value="KAB4483730.1"/>
    <property type="molecule type" value="Genomic_DNA"/>
</dbReference>
<keyword evidence="6" id="KW-0692">RNA repair</keyword>
<dbReference type="GO" id="GO:0046872">
    <property type="term" value="F:metal ion binding"/>
    <property type="evidence" value="ECO:0007669"/>
    <property type="project" value="UniProtKB-KW"/>
</dbReference>
<dbReference type="InterPro" id="IPR001233">
    <property type="entry name" value="RtcB"/>
</dbReference>
<evidence type="ECO:0000256" key="10">
    <source>
        <dbReference type="PIRSR" id="PIRSR601233-2"/>
    </source>
</evidence>
<dbReference type="Proteomes" id="UP000782901">
    <property type="component" value="Unassembled WGS sequence"/>
</dbReference>
<protein>
    <recommendedName>
        <fullName evidence="2">3'-phosphate/5'-hydroxy nucleic acid ligase</fullName>
        <ecNumber evidence="2">6.5.1.8</ecNumber>
    </recommendedName>
</protein>
<evidence type="ECO:0000256" key="1">
    <source>
        <dbReference type="ARBA" id="ARBA00001936"/>
    </source>
</evidence>
<dbReference type="Gene3D" id="3.90.1860.10">
    <property type="entry name" value="tRNA-splicing ligase RtcB"/>
    <property type="match status" value="1"/>
</dbReference>
<evidence type="ECO:0000256" key="6">
    <source>
        <dbReference type="ARBA" id="ARBA00022800"/>
    </source>
</evidence>
<dbReference type="GO" id="GO:0006396">
    <property type="term" value="P:RNA processing"/>
    <property type="evidence" value="ECO:0007669"/>
    <property type="project" value="InterPro"/>
</dbReference>
<evidence type="ECO:0000313" key="13">
    <source>
        <dbReference type="EMBL" id="MCE9240027.1"/>
    </source>
</evidence>
<dbReference type="EMBL" id="QSJP01000003">
    <property type="protein sequence ID" value="RHD90282.1"/>
    <property type="molecule type" value="Genomic_DNA"/>
</dbReference>
<dbReference type="Proteomes" id="UP001217776">
    <property type="component" value="Unassembled WGS sequence"/>
</dbReference>
<evidence type="ECO:0000256" key="3">
    <source>
        <dbReference type="ARBA" id="ARBA00022598"/>
    </source>
</evidence>
<evidence type="ECO:0000313" key="14">
    <source>
        <dbReference type="EMBL" id="MDC2235562.1"/>
    </source>
</evidence>
<evidence type="ECO:0000313" key="15">
    <source>
        <dbReference type="EMBL" id="RHD90282.1"/>
    </source>
</evidence>
<evidence type="ECO:0000256" key="2">
    <source>
        <dbReference type="ARBA" id="ARBA00012726"/>
    </source>
</evidence>
<accession>A0A396E7G5</accession>
<dbReference type="Proteomes" id="UP001200544">
    <property type="component" value="Unassembled WGS sequence"/>
</dbReference>
<dbReference type="EC" id="6.5.1.8" evidence="2"/>
<evidence type="ECO:0000256" key="5">
    <source>
        <dbReference type="ARBA" id="ARBA00022741"/>
    </source>
</evidence>
<feature type="binding site" evidence="10">
    <location>
        <position position="41"/>
    </location>
    <ligand>
        <name>GMP</name>
        <dbReference type="ChEBI" id="CHEBI:58115"/>
    </ligand>
</feature>
<evidence type="ECO:0000256" key="4">
    <source>
        <dbReference type="ARBA" id="ARBA00022723"/>
    </source>
</evidence>
<reference evidence="12" key="3">
    <citation type="submission" date="2021-02" db="EMBL/GenBank/DDBJ databases">
        <title>Infant gut strain persistence is associated with maternal origin, phylogeny, and functional potential including surface adhesion and iron acquisition.</title>
        <authorList>
            <person name="Lou Y.C."/>
        </authorList>
    </citation>
    <scope>NUCLEOTIDE SEQUENCE</scope>
    <source>
        <strain evidence="12">L3_082_243G1_dasL3_082_243G1_maxbin2.maxbin.015s ta_sub</strain>
    </source>
</reference>
<dbReference type="EMBL" id="JAHYQA010000019">
    <property type="protein sequence ID" value="MCE9240027.1"/>
    <property type="molecule type" value="Genomic_DNA"/>
</dbReference>
<comment type="catalytic activity">
    <reaction evidence="9">
        <text>a 3'-end 3'-phospho-ribonucleotide-RNA + a 5'-end dephospho-ribonucleoside-RNA + GTP = a ribonucleotidyl-ribonucleotide-RNA + GMP + diphosphate</text>
        <dbReference type="Rhea" id="RHEA:68076"/>
        <dbReference type="Rhea" id="RHEA-COMP:10463"/>
        <dbReference type="Rhea" id="RHEA-COMP:13936"/>
        <dbReference type="Rhea" id="RHEA-COMP:17355"/>
        <dbReference type="ChEBI" id="CHEBI:33019"/>
        <dbReference type="ChEBI" id="CHEBI:37565"/>
        <dbReference type="ChEBI" id="CHEBI:58115"/>
        <dbReference type="ChEBI" id="CHEBI:83062"/>
        <dbReference type="ChEBI" id="CHEBI:138284"/>
        <dbReference type="ChEBI" id="CHEBI:173118"/>
        <dbReference type="EC" id="6.5.1.8"/>
    </reaction>
</comment>
<evidence type="ECO:0000313" key="16">
    <source>
        <dbReference type="Proteomes" id="UP000284785"/>
    </source>
</evidence>
<dbReference type="AlphaFoldDB" id="A0A396E7G5"/>
<dbReference type="Proteomes" id="UP000284785">
    <property type="component" value="Unassembled WGS sequence"/>
</dbReference>
<sequence length="42" mass="4564">MRMPDGLDEVPGAYKDIAQVIANERDLVKPLVELAPMAVIKG</sequence>
<keyword evidence="4" id="KW-0479">Metal-binding</keyword>
<organism evidence="15 16">
    <name type="scientific">Bacteroides thetaiotaomicron</name>
    <dbReference type="NCBI Taxonomy" id="818"/>
    <lineage>
        <taxon>Bacteria</taxon>
        <taxon>Pseudomonadati</taxon>
        <taxon>Bacteroidota</taxon>
        <taxon>Bacteroidia</taxon>
        <taxon>Bacteroidales</taxon>
        <taxon>Bacteroidaceae</taxon>
        <taxon>Bacteroides</taxon>
    </lineage>
</organism>
<evidence type="ECO:0000256" key="9">
    <source>
        <dbReference type="ARBA" id="ARBA00047746"/>
    </source>
</evidence>
<dbReference type="EMBL" id="JAGZEE010000034">
    <property type="protein sequence ID" value="MBS5412628.1"/>
    <property type="molecule type" value="Genomic_DNA"/>
</dbReference>
<evidence type="ECO:0000313" key="11">
    <source>
        <dbReference type="EMBL" id="KAB4483730.1"/>
    </source>
</evidence>
<reference evidence="13" key="4">
    <citation type="submission" date="2021-07" db="EMBL/GenBank/DDBJ databases">
        <title>Comparative genomics of Bacteroides fragilis group isolates reveals species-dependent resistance mechanisms and validates clinical tools for resistance prediction.</title>
        <authorList>
            <person name="Wallace M.J."/>
            <person name="Jean S."/>
            <person name="Wallace M.A."/>
            <person name="Carey-Ann B.D."/>
            <person name="Dantas G."/>
        </authorList>
    </citation>
    <scope>NUCLEOTIDE SEQUENCE</scope>
    <source>
        <strain evidence="13">BJH_160</strain>
    </source>
</reference>
<reference evidence="15 16" key="1">
    <citation type="submission" date="2018-08" db="EMBL/GenBank/DDBJ databases">
        <title>A genome reference for cultivated species of the human gut microbiota.</title>
        <authorList>
            <person name="Zou Y."/>
            <person name="Xue W."/>
            <person name="Luo G."/>
        </authorList>
    </citation>
    <scope>NUCLEOTIDE SEQUENCE [LARGE SCALE GENOMIC DNA]</scope>
    <source>
        <strain evidence="15 16">AM30-26</strain>
    </source>
</reference>
<gene>
    <name evidence="15" type="ORF">DW780_04690</name>
    <name evidence="11" type="ORF">GAN91_07965</name>
    <name evidence="13" type="ORF">K0H07_23085</name>
    <name evidence="12" type="ORF">KHY35_18285</name>
    <name evidence="14" type="ORF">PO127_07340</name>
</gene>
<keyword evidence="5 10" id="KW-0547">Nucleotide-binding</keyword>
<comment type="cofactor">
    <cofactor evidence="1">
        <name>Mn(2+)</name>
        <dbReference type="ChEBI" id="CHEBI:29035"/>
    </cofactor>
</comment>
<dbReference type="EMBL" id="JAQNVG010000009">
    <property type="protein sequence ID" value="MDC2235562.1"/>
    <property type="molecule type" value="Genomic_DNA"/>
</dbReference>
<dbReference type="Pfam" id="PF01139">
    <property type="entry name" value="RtcB"/>
    <property type="match status" value="1"/>
</dbReference>
<dbReference type="Proteomes" id="UP000436858">
    <property type="component" value="Unassembled WGS sequence"/>
</dbReference>
<proteinExistence type="predicted"/>
<dbReference type="InterPro" id="IPR036025">
    <property type="entry name" value="RtcB-like_sf"/>
</dbReference>
<name>A0A396E7G5_BACT4</name>
<evidence type="ECO:0000256" key="8">
    <source>
        <dbReference type="ARBA" id="ARBA00023211"/>
    </source>
</evidence>
<keyword evidence="3" id="KW-0436">Ligase</keyword>
<reference evidence="11 17" key="2">
    <citation type="journal article" date="2019" name="Nat. Med.">
        <title>A library of human gut bacterial isolates paired with longitudinal multiomics data enables mechanistic microbiome research.</title>
        <authorList>
            <person name="Poyet M."/>
            <person name="Groussin M."/>
            <person name="Gibbons S.M."/>
            <person name="Avila-Pacheco J."/>
            <person name="Jiang X."/>
            <person name="Kearney S.M."/>
            <person name="Perrotta A.R."/>
            <person name="Berdy B."/>
            <person name="Zhao S."/>
            <person name="Lieberman T.D."/>
            <person name="Swanson P.K."/>
            <person name="Smith M."/>
            <person name="Roesemann S."/>
            <person name="Alexander J.E."/>
            <person name="Rich S.A."/>
            <person name="Livny J."/>
            <person name="Vlamakis H."/>
            <person name="Clish C."/>
            <person name="Bullock K."/>
            <person name="Deik A."/>
            <person name="Scott J."/>
            <person name="Pierce K.A."/>
            <person name="Xavier R.J."/>
            <person name="Alm E.J."/>
        </authorList>
    </citation>
    <scope>NUCLEOTIDE SEQUENCE [LARGE SCALE GENOMIC DNA]</scope>
    <source>
        <strain evidence="11 17">BIOML-A162</strain>
    </source>
</reference>
<reference evidence="14" key="5">
    <citation type="submission" date="2022-10" db="EMBL/GenBank/DDBJ databases">
        <title>Human gut microbiome strain richness.</title>
        <authorList>
            <person name="Chen-Liaw A."/>
        </authorList>
    </citation>
    <scope>NUCLEOTIDE SEQUENCE</scope>
    <source>
        <strain evidence="14">1001283st1_A3_1001283B150304_161114</strain>
    </source>
</reference>
<dbReference type="GO" id="GO:0042245">
    <property type="term" value="P:RNA repair"/>
    <property type="evidence" value="ECO:0007669"/>
    <property type="project" value="UniProtKB-KW"/>
</dbReference>
<comment type="caution">
    <text evidence="15">The sequence shown here is derived from an EMBL/GenBank/DDBJ whole genome shotgun (WGS) entry which is preliminary data.</text>
</comment>
<keyword evidence="8" id="KW-0464">Manganese</keyword>